<feature type="signal peptide" evidence="1">
    <location>
        <begin position="1"/>
        <end position="33"/>
    </location>
</feature>
<dbReference type="InterPro" id="IPR050410">
    <property type="entry name" value="CCR4/nocturin_mRNA_transcr"/>
</dbReference>
<feature type="chain" id="PRO_5017780864" evidence="1">
    <location>
        <begin position="34"/>
        <end position="301"/>
    </location>
</feature>
<dbReference type="AlphaFoldDB" id="A0A3D9UYR6"/>
<keyword evidence="3" id="KW-0269">Exonuclease</keyword>
<feature type="domain" description="Endonuclease/exonuclease/phosphatase" evidence="2">
    <location>
        <begin position="50"/>
        <end position="291"/>
    </location>
</feature>
<evidence type="ECO:0000256" key="1">
    <source>
        <dbReference type="SAM" id="SignalP"/>
    </source>
</evidence>
<evidence type="ECO:0000259" key="2">
    <source>
        <dbReference type="Pfam" id="PF03372"/>
    </source>
</evidence>
<dbReference type="Gene3D" id="3.60.10.10">
    <property type="entry name" value="Endonuclease/exonuclease/phosphatase"/>
    <property type="match status" value="1"/>
</dbReference>
<dbReference type="GO" id="GO:0004519">
    <property type="term" value="F:endonuclease activity"/>
    <property type="evidence" value="ECO:0007669"/>
    <property type="project" value="UniProtKB-KW"/>
</dbReference>
<dbReference type="EMBL" id="QTUC01000001">
    <property type="protein sequence ID" value="REF34682.1"/>
    <property type="molecule type" value="Genomic_DNA"/>
</dbReference>
<accession>A0A3D9UYR6</accession>
<evidence type="ECO:0000313" key="3">
    <source>
        <dbReference type="EMBL" id="REF34682.1"/>
    </source>
</evidence>
<dbReference type="PANTHER" id="PTHR12121">
    <property type="entry name" value="CARBON CATABOLITE REPRESSOR PROTEIN 4"/>
    <property type="match status" value="1"/>
</dbReference>
<gene>
    <name evidence="3" type="ORF">DFJ64_0043</name>
</gene>
<name>A0A3D9UYR6_THECX</name>
<dbReference type="InterPro" id="IPR005135">
    <property type="entry name" value="Endo/exonuclease/phosphatase"/>
</dbReference>
<dbReference type="RefSeq" id="WP_245940859.1">
    <property type="nucleotide sequence ID" value="NZ_QTUC01000001.1"/>
</dbReference>
<reference evidence="3 4" key="1">
    <citation type="submission" date="2018-08" db="EMBL/GenBank/DDBJ databases">
        <title>Sequencing the genomes of 1000 actinobacteria strains.</title>
        <authorList>
            <person name="Klenk H.-P."/>
        </authorList>
    </citation>
    <scope>NUCLEOTIDE SEQUENCE [LARGE SCALE GENOMIC DNA]</scope>
    <source>
        <strain evidence="3 4">DSM 22891</strain>
    </source>
</reference>
<protein>
    <submittedName>
        <fullName evidence="3">Endonuclease/exonuclease/phosphatase family metal-dependent hydrolase</fullName>
    </submittedName>
</protein>
<dbReference type="SUPFAM" id="SSF56219">
    <property type="entry name" value="DNase I-like"/>
    <property type="match status" value="1"/>
</dbReference>
<sequence>MSKDIRRRTLLTAGMAAGAVSLATATLTPSAYAAGGPLIGRATRGEVHVMSFNLRLPVDEPPRSWTERRRLVRELLRGERPTLLGTQEGTFAQLQDVAEDLGEHYDWIHLFRRGGSEGEATAIFYDRTRLRALAYDHLWLSATPRLAGSRMWDSSSPRMLTWVRFVDRHTGRQLVHLNTHLDHKSARARRRAAAMIAGIVRSFDVPVVITGDFNSSPAGPAHRILLSEGLIDAWDAARERLTASYATYNGWDPSPVEGGRRIDWILASEDVTVVKAAVNTWTLGGVPPSDHWPVQALVRLA</sequence>
<dbReference type="CDD" id="cd09083">
    <property type="entry name" value="EEP-1"/>
    <property type="match status" value="1"/>
</dbReference>
<keyword evidence="1" id="KW-0732">Signal</keyword>
<comment type="caution">
    <text evidence="3">The sequence shown here is derived from an EMBL/GenBank/DDBJ whole genome shotgun (WGS) entry which is preliminary data.</text>
</comment>
<dbReference type="InterPro" id="IPR006311">
    <property type="entry name" value="TAT_signal"/>
</dbReference>
<organism evidence="3 4">
    <name type="scientific">Thermasporomyces composti</name>
    <dbReference type="NCBI Taxonomy" id="696763"/>
    <lineage>
        <taxon>Bacteria</taxon>
        <taxon>Bacillati</taxon>
        <taxon>Actinomycetota</taxon>
        <taxon>Actinomycetes</taxon>
        <taxon>Propionibacteriales</taxon>
        <taxon>Nocardioidaceae</taxon>
        <taxon>Thermasporomyces</taxon>
    </lineage>
</organism>
<keyword evidence="3" id="KW-0540">Nuclease</keyword>
<dbReference type="InterPro" id="IPR036691">
    <property type="entry name" value="Endo/exonu/phosph_ase_sf"/>
</dbReference>
<proteinExistence type="predicted"/>
<keyword evidence="4" id="KW-1185">Reference proteome</keyword>
<keyword evidence="3" id="KW-0255">Endonuclease</keyword>
<dbReference type="PROSITE" id="PS51318">
    <property type="entry name" value="TAT"/>
    <property type="match status" value="1"/>
</dbReference>
<dbReference type="PANTHER" id="PTHR12121:SF36">
    <property type="entry name" value="ENDONUCLEASE_EXONUCLEASE_PHOSPHATASE DOMAIN-CONTAINING PROTEIN"/>
    <property type="match status" value="1"/>
</dbReference>
<dbReference type="Proteomes" id="UP000256485">
    <property type="component" value="Unassembled WGS sequence"/>
</dbReference>
<dbReference type="Pfam" id="PF03372">
    <property type="entry name" value="Exo_endo_phos"/>
    <property type="match status" value="1"/>
</dbReference>
<evidence type="ECO:0000313" key="4">
    <source>
        <dbReference type="Proteomes" id="UP000256485"/>
    </source>
</evidence>
<dbReference type="GO" id="GO:0000175">
    <property type="term" value="F:3'-5'-RNA exonuclease activity"/>
    <property type="evidence" value="ECO:0007669"/>
    <property type="project" value="TreeGrafter"/>
</dbReference>
<keyword evidence="3" id="KW-0378">Hydrolase</keyword>